<dbReference type="Proteomes" id="UP000689967">
    <property type="component" value="Unassembled WGS sequence"/>
</dbReference>
<protein>
    <submittedName>
        <fullName evidence="5">Tetratricopeptide repeat protein</fullName>
    </submittedName>
</protein>
<feature type="repeat" description="TPR" evidence="3">
    <location>
        <begin position="71"/>
        <end position="104"/>
    </location>
</feature>
<gene>
    <name evidence="5" type="ORF">JJQ90_01785</name>
</gene>
<organism evidence="5 6">
    <name type="scientific">Falsiroseomonas oleicola</name>
    <dbReference type="NCBI Taxonomy" id="2801474"/>
    <lineage>
        <taxon>Bacteria</taxon>
        <taxon>Pseudomonadati</taxon>
        <taxon>Pseudomonadota</taxon>
        <taxon>Alphaproteobacteria</taxon>
        <taxon>Acetobacterales</taxon>
        <taxon>Roseomonadaceae</taxon>
        <taxon>Falsiroseomonas</taxon>
    </lineage>
</organism>
<accession>A0ABS6H183</accession>
<dbReference type="InterPro" id="IPR019734">
    <property type="entry name" value="TPR_rpt"/>
</dbReference>
<keyword evidence="4" id="KW-0732">Signal</keyword>
<dbReference type="Pfam" id="PF13432">
    <property type="entry name" value="TPR_16"/>
    <property type="match status" value="1"/>
</dbReference>
<dbReference type="PANTHER" id="PTHR44858:SF1">
    <property type="entry name" value="UDP-N-ACETYLGLUCOSAMINE--PEPTIDE N-ACETYLGLUCOSAMINYLTRANSFERASE SPINDLY-RELATED"/>
    <property type="match status" value="1"/>
</dbReference>
<dbReference type="RefSeq" id="WP_216872750.1">
    <property type="nucleotide sequence ID" value="NZ_JAERQM010000001.1"/>
</dbReference>
<proteinExistence type="predicted"/>
<comment type="caution">
    <text evidence="5">The sequence shown here is derived from an EMBL/GenBank/DDBJ whole genome shotgun (WGS) entry which is preliminary data.</text>
</comment>
<evidence type="ECO:0000313" key="6">
    <source>
        <dbReference type="Proteomes" id="UP000689967"/>
    </source>
</evidence>
<reference evidence="5 6" key="1">
    <citation type="submission" date="2021-01" db="EMBL/GenBank/DDBJ databases">
        <title>Roseomonas sp. nov, a bacterium isolated from an oil production mixture in Yumen Oilfield.</title>
        <authorList>
            <person name="Wu D."/>
        </authorList>
    </citation>
    <scope>NUCLEOTIDE SEQUENCE [LARGE SCALE GENOMIC DNA]</scope>
    <source>
        <strain evidence="5 6">ROY-5-3</strain>
    </source>
</reference>
<evidence type="ECO:0000256" key="1">
    <source>
        <dbReference type="ARBA" id="ARBA00022737"/>
    </source>
</evidence>
<evidence type="ECO:0000256" key="3">
    <source>
        <dbReference type="PROSITE-ProRule" id="PRU00339"/>
    </source>
</evidence>
<dbReference type="PANTHER" id="PTHR44858">
    <property type="entry name" value="TETRATRICOPEPTIDE REPEAT PROTEIN 6"/>
    <property type="match status" value="1"/>
</dbReference>
<keyword evidence="6" id="KW-1185">Reference proteome</keyword>
<dbReference type="PROSITE" id="PS50005">
    <property type="entry name" value="TPR"/>
    <property type="match status" value="2"/>
</dbReference>
<keyword evidence="2 3" id="KW-0802">TPR repeat</keyword>
<dbReference type="EMBL" id="JAERQM010000001">
    <property type="protein sequence ID" value="MBU8542416.1"/>
    <property type="molecule type" value="Genomic_DNA"/>
</dbReference>
<evidence type="ECO:0000256" key="2">
    <source>
        <dbReference type="ARBA" id="ARBA00022803"/>
    </source>
</evidence>
<feature type="chain" id="PRO_5046150669" evidence="4">
    <location>
        <begin position="18"/>
        <end position="191"/>
    </location>
</feature>
<evidence type="ECO:0000256" key="4">
    <source>
        <dbReference type="SAM" id="SignalP"/>
    </source>
</evidence>
<name>A0ABS6H183_9PROT</name>
<evidence type="ECO:0000313" key="5">
    <source>
        <dbReference type="EMBL" id="MBU8542416.1"/>
    </source>
</evidence>
<keyword evidence="1" id="KW-0677">Repeat</keyword>
<dbReference type="InterPro" id="IPR050498">
    <property type="entry name" value="Ycf3"/>
</dbReference>
<feature type="repeat" description="TPR" evidence="3">
    <location>
        <begin position="105"/>
        <end position="138"/>
    </location>
</feature>
<dbReference type="SMART" id="SM00028">
    <property type="entry name" value="TPR"/>
    <property type="match status" value="3"/>
</dbReference>
<feature type="signal peptide" evidence="4">
    <location>
        <begin position="1"/>
        <end position="17"/>
    </location>
</feature>
<sequence>MTRLVALLLLLATPVWAQPTAPAPRSGPAAARQAELDRLFEALQSAPDQGGGQMVEARIRALWGQAVSPAAALLLNRGLRNLRAEEAAEALEDFDAAIVLEPAAPDAWLARARAYARLGDRPAAARDLQQALLLEPRHFGALLQLSELQEEAGDLAGALRSLDAALALHPQMPGGTLRRRELARQVEGDAL</sequence>